<accession>H1VZP7</accession>
<feature type="domain" description="Dihydroxy-acid/6-phosphogluconate dehydratase N-terminal" evidence="3">
    <location>
        <begin position="18"/>
        <end position="79"/>
    </location>
</feature>
<dbReference type="SUPFAM" id="SSF143975">
    <property type="entry name" value="IlvD/EDD N-terminal domain-like"/>
    <property type="match status" value="1"/>
</dbReference>
<dbReference type="InterPro" id="IPR050165">
    <property type="entry name" value="DHAD_IlvD/Edd"/>
</dbReference>
<comment type="similarity">
    <text evidence="1">Belongs to the IlvD/Edd family.</text>
</comment>
<proteinExistence type="inferred from homology"/>
<keyword evidence="2" id="KW-0456">Lyase</keyword>
<evidence type="ECO:0000313" key="5">
    <source>
        <dbReference type="Proteomes" id="UP000007174"/>
    </source>
</evidence>
<dbReference type="eggNOG" id="KOG2448">
    <property type="taxonomic scope" value="Eukaryota"/>
</dbReference>
<reference evidence="5" key="1">
    <citation type="journal article" date="2012" name="Nat. Genet.">
        <title>Lifestyle transitions in plant pathogenic Colletotrichum fungi deciphered by genome and transcriptome analyses.</title>
        <authorList>
            <person name="O'Connell R.J."/>
            <person name="Thon M.R."/>
            <person name="Hacquard S."/>
            <person name="Amyotte S.G."/>
            <person name="Kleemann J."/>
            <person name="Torres M.F."/>
            <person name="Damm U."/>
            <person name="Buiate E.A."/>
            <person name="Epstein L."/>
            <person name="Alkan N."/>
            <person name="Altmueller J."/>
            <person name="Alvarado-Balderrama L."/>
            <person name="Bauser C.A."/>
            <person name="Becker C."/>
            <person name="Birren B.W."/>
            <person name="Chen Z."/>
            <person name="Choi J."/>
            <person name="Crouch J.A."/>
            <person name="Duvick J.P."/>
            <person name="Farman M.A."/>
            <person name="Gan P."/>
            <person name="Heiman D."/>
            <person name="Henrissat B."/>
            <person name="Howard R.J."/>
            <person name="Kabbage M."/>
            <person name="Koch C."/>
            <person name="Kracher B."/>
            <person name="Kubo Y."/>
            <person name="Law A.D."/>
            <person name="Lebrun M.-H."/>
            <person name="Lee Y.-H."/>
            <person name="Miyara I."/>
            <person name="Moore N."/>
            <person name="Neumann U."/>
            <person name="Nordstroem K."/>
            <person name="Panaccione D.G."/>
            <person name="Panstruga R."/>
            <person name="Place M."/>
            <person name="Proctor R.H."/>
            <person name="Prusky D."/>
            <person name="Rech G."/>
            <person name="Reinhardt R."/>
            <person name="Rollins J.A."/>
            <person name="Rounsley S."/>
            <person name="Schardl C.L."/>
            <person name="Schwartz D.C."/>
            <person name="Shenoy N."/>
            <person name="Shirasu K."/>
            <person name="Sikhakolli U.R."/>
            <person name="Stueber K."/>
            <person name="Sukno S.A."/>
            <person name="Sweigard J.A."/>
            <person name="Takano Y."/>
            <person name="Takahara H."/>
            <person name="Trail F."/>
            <person name="van der Does H.C."/>
            <person name="Voll L.M."/>
            <person name="Will I."/>
            <person name="Young S."/>
            <person name="Zeng Q."/>
            <person name="Zhang J."/>
            <person name="Zhou S."/>
            <person name="Dickman M.B."/>
            <person name="Schulze-Lefert P."/>
            <person name="Ver Loren van Themaat E."/>
            <person name="Ma L.-J."/>
            <person name="Vaillancourt L.J."/>
        </authorList>
    </citation>
    <scope>NUCLEOTIDE SEQUENCE [LARGE SCALE GENOMIC DNA]</scope>
    <source>
        <strain evidence="5">IMI 349063</strain>
    </source>
</reference>
<name>H1VZP7_COLHI</name>
<dbReference type="Pfam" id="PF00920">
    <property type="entry name" value="ILVD_EDD_N"/>
    <property type="match status" value="1"/>
</dbReference>
<dbReference type="AlphaFoldDB" id="H1VZP7"/>
<dbReference type="GO" id="GO:0009082">
    <property type="term" value="P:branched-chain amino acid biosynthetic process"/>
    <property type="evidence" value="ECO:0007669"/>
    <property type="project" value="TreeGrafter"/>
</dbReference>
<evidence type="ECO:0000256" key="2">
    <source>
        <dbReference type="ARBA" id="ARBA00023239"/>
    </source>
</evidence>
<dbReference type="STRING" id="759273.H1VZP7"/>
<dbReference type="InterPro" id="IPR037237">
    <property type="entry name" value="IlvD/EDD_N"/>
</dbReference>
<feature type="non-terminal residue" evidence="4">
    <location>
        <position position="1"/>
    </location>
</feature>
<dbReference type="PANTHER" id="PTHR21000:SF13">
    <property type="entry name" value="DIHYDROXY-ACID DEHYDRATASE"/>
    <property type="match status" value="1"/>
</dbReference>
<evidence type="ECO:0000256" key="1">
    <source>
        <dbReference type="ARBA" id="ARBA00006486"/>
    </source>
</evidence>
<dbReference type="HOGENOM" id="CLU_2596496_0_0_1"/>
<dbReference type="InterPro" id="IPR000581">
    <property type="entry name" value="ILV_EDD_N"/>
</dbReference>
<dbReference type="GO" id="GO:0005739">
    <property type="term" value="C:mitochondrion"/>
    <property type="evidence" value="ECO:0007669"/>
    <property type="project" value="TreeGrafter"/>
</dbReference>
<dbReference type="EMBL" id="CACQ02007995">
    <property type="protein sequence ID" value="CCF45709.1"/>
    <property type="molecule type" value="Genomic_DNA"/>
</dbReference>
<organism evidence="4 5">
    <name type="scientific">Colletotrichum higginsianum (strain IMI 349063)</name>
    <name type="common">Crucifer anthracnose fungus</name>
    <dbReference type="NCBI Taxonomy" id="759273"/>
    <lineage>
        <taxon>Eukaryota</taxon>
        <taxon>Fungi</taxon>
        <taxon>Dikarya</taxon>
        <taxon>Ascomycota</taxon>
        <taxon>Pezizomycotina</taxon>
        <taxon>Sordariomycetes</taxon>
        <taxon>Hypocreomycetidae</taxon>
        <taxon>Glomerellales</taxon>
        <taxon>Glomerellaceae</taxon>
        <taxon>Colletotrichum</taxon>
        <taxon>Colletotrichum destructivum species complex</taxon>
    </lineage>
</organism>
<evidence type="ECO:0000259" key="3">
    <source>
        <dbReference type="Pfam" id="PF00920"/>
    </source>
</evidence>
<dbReference type="VEuPathDB" id="FungiDB:CH63R_01836"/>
<sequence length="80" mass="8701">AMLYGAGVPNKEMMKKAPHVGIATVWWEGNPCKYVNLLSSWTILDFGKIVKKAVEKQGMLGWQFNTVGVSDAITMGGEGN</sequence>
<dbReference type="Proteomes" id="UP000007174">
    <property type="component" value="Unassembled WGS sequence"/>
</dbReference>
<gene>
    <name evidence="4" type="ORF">CH063_14699</name>
</gene>
<protein>
    <submittedName>
        <fullName evidence="4">Dihydroxy-acid dehydratase</fullName>
    </submittedName>
</protein>
<dbReference type="GO" id="GO:0004160">
    <property type="term" value="F:dihydroxy-acid dehydratase activity"/>
    <property type="evidence" value="ECO:0007669"/>
    <property type="project" value="TreeGrafter"/>
</dbReference>
<dbReference type="PANTHER" id="PTHR21000">
    <property type="entry name" value="DIHYDROXY-ACID DEHYDRATASE DAD"/>
    <property type="match status" value="1"/>
</dbReference>
<evidence type="ECO:0000313" key="4">
    <source>
        <dbReference type="EMBL" id="CCF45709.1"/>
    </source>
</evidence>